<dbReference type="Pfam" id="PF00132">
    <property type="entry name" value="Hexapep"/>
    <property type="match status" value="1"/>
</dbReference>
<accession>A0A1H0B4A9</accession>
<evidence type="ECO:0000256" key="3">
    <source>
        <dbReference type="ARBA" id="ARBA00022605"/>
    </source>
</evidence>
<dbReference type="PANTHER" id="PTHR42811">
    <property type="entry name" value="SERINE ACETYLTRANSFERASE"/>
    <property type="match status" value="1"/>
</dbReference>
<gene>
    <name evidence="7" type="ORF">SAMN04488516_10232</name>
</gene>
<evidence type="ECO:0000313" key="8">
    <source>
        <dbReference type="Proteomes" id="UP000199602"/>
    </source>
</evidence>
<comment type="catalytic activity">
    <reaction evidence="6">
        <text>L-serine + acetyl-CoA = O-acetyl-L-serine + CoA</text>
        <dbReference type="Rhea" id="RHEA:24560"/>
        <dbReference type="ChEBI" id="CHEBI:33384"/>
        <dbReference type="ChEBI" id="CHEBI:57287"/>
        <dbReference type="ChEBI" id="CHEBI:57288"/>
        <dbReference type="ChEBI" id="CHEBI:58340"/>
        <dbReference type="EC" id="2.3.1.30"/>
    </reaction>
</comment>
<keyword evidence="8" id="KW-1185">Reference proteome</keyword>
<dbReference type="AlphaFoldDB" id="A0A1H0B4A9"/>
<reference evidence="7 8" key="1">
    <citation type="submission" date="2016-10" db="EMBL/GenBank/DDBJ databases">
        <authorList>
            <person name="de Groot N.N."/>
        </authorList>
    </citation>
    <scope>NUCLEOTIDE SEQUENCE [LARGE SCALE GENOMIC DNA]</scope>
    <source>
        <strain evidence="7 8">DSM 15269</strain>
    </source>
</reference>
<evidence type="ECO:0000256" key="2">
    <source>
        <dbReference type="ARBA" id="ARBA00013266"/>
    </source>
</evidence>
<dbReference type="InterPro" id="IPR011004">
    <property type="entry name" value="Trimer_LpxA-like_sf"/>
</dbReference>
<dbReference type="NCBIfam" id="NF041874">
    <property type="entry name" value="EPS_EpsC"/>
    <property type="match status" value="1"/>
</dbReference>
<dbReference type="STRING" id="206665.SAMN04488516_10232"/>
<dbReference type="InterPro" id="IPR001451">
    <property type="entry name" value="Hexapep"/>
</dbReference>
<dbReference type="OrthoDB" id="9801456at2"/>
<evidence type="ECO:0000256" key="1">
    <source>
        <dbReference type="ARBA" id="ARBA00007274"/>
    </source>
</evidence>
<evidence type="ECO:0000256" key="6">
    <source>
        <dbReference type="ARBA" id="ARBA00049486"/>
    </source>
</evidence>
<evidence type="ECO:0000256" key="5">
    <source>
        <dbReference type="ARBA" id="ARBA00023315"/>
    </source>
</evidence>
<dbReference type="GO" id="GO:0008652">
    <property type="term" value="P:amino acid biosynthetic process"/>
    <property type="evidence" value="ECO:0007669"/>
    <property type="project" value="UniProtKB-KW"/>
</dbReference>
<organism evidence="7 8">
    <name type="scientific">Desulfonauticus submarinus</name>
    <dbReference type="NCBI Taxonomy" id="206665"/>
    <lineage>
        <taxon>Bacteria</taxon>
        <taxon>Pseudomonadati</taxon>
        <taxon>Thermodesulfobacteriota</taxon>
        <taxon>Desulfovibrionia</taxon>
        <taxon>Desulfovibrionales</taxon>
        <taxon>Desulfonauticaceae</taxon>
        <taxon>Desulfonauticus</taxon>
    </lineage>
</organism>
<dbReference type="FunFam" id="2.160.10.10:FF:000015">
    <property type="entry name" value="Serine acetyltransferase, plasmid"/>
    <property type="match status" value="1"/>
</dbReference>
<dbReference type="Proteomes" id="UP000199602">
    <property type="component" value="Unassembled WGS sequence"/>
</dbReference>
<dbReference type="InterPro" id="IPR053376">
    <property type="entry name" value="Serine_acetyltransferase"/>
</dbReference>
<dbReference type="CDD" id="cd03354">
    <property type="entry name" value="LbH_SAT"/>
    <property type="match status" value="1"/>
</dbReference>
<keyword evidence="3" id="KW-0028">Amino-acid biosynthesis</keyword>
<name>A0A1H0B4A9_9BACT</name>
<dbReference type="InterPro" id="IPR042122">
    <property type="entry name" value="Ser_AcTrfase_N_sf"/>
</dbReference>
<dbReference type="InterPro" id="IPR045304">
    <property type="entry name" value="LbH_SAT"/>
</dbReference>
<evidence type="ECO:0000313" key="7">
    <source>
        <dbReference type="EMBL" id="SDN40504.1"/>
    </source>
</evidence>
<dbReference type="RefSeq" id="WP_092062962.1">
    <property type="nucleotide sequence ID" value="NZ_FNIN01000002.1"/>
</dbReference>
<dbReference type="Gene3D" id="1.10.3130.10">
    <property type="entry name" value="serine acetyltransferase, domain 1"/>
    <property type="match status" value="1"/>
</dbReference>
<dbReference type="EMBL" id="FNIN01000002">
    <property type="protein sequence ID" value="SDN40504.1"/>
    <property type="molecule type" value="Genomic_DNA"/>
</dbReference>
<evidence type="ECO:0000256" key="4">
    <source>
        <dbReference type="ARBA" id="ARBA00022679"/>
    </source>
</evidence>
<dbReference type="EC" id="2.3.1.30" evidence="2"/>
<proteinExistence type="inferred from homology"/>
<keyword evidence="4 7" id="KW-0808">Transferase</keyword>
<dbReference type="GO" id="GO:0009001">
    <property type="term" value="F:serine O-acetyltransferase activity"/>
    <property type="evidence" value="ECO:0007669"/>
    <property type="project" value="UniProtKB-EC"/>
</dbReference>
<comment type="similarity">
    <text evidence="1">Belongs to the transferase hexapeptide repeat family.</text>
</comment>
<dbReference type="SUPFAM" id="SSF51161">
    <property type="entry name" value="Trimeric LpxA-like enzymes"/>
    <property type="match status" value="1"/>
</dbReference>
<keyword evidence="5" id="KW-0012">Acyltransferase</keyword>
<sequence length="303" mass="33528">MDKEKFQKIVFSLVEKEFFSKSRIAVEKNRPLPSVPVLKSIVEELRSILFPGYFGPCYVDEKTKAYYLGASLDKVYRALKEQILCGACFVCAEKKENCEQCEQDAELIAQKFLESLPTIRELLVSDVMAAYVGDPAAKTPGEAIFCYPSVRALTNYRLAHALHKLGVKIIPRIITEMAHSETGIDIHPGAEIGKSFFIDHGTGTVIGETCIIGNNVRIYQGVTLGAKSFPKDEKNMLVKGLPRHPIVEDEVIIYAGATILGRVTIGRGSIIGGNVWITHDVAPGTVVRQAKRENYKLINGEEK</sequence>
<dbReference type="Gene3D" id="2.160.10.10">
    <property type="entry name" value="Hexapeptide repeat proteins"/>
    <property type="match status" value="1"/>
</dbReference>
<protein>
    <recommendedName>
        <fullName evidence="2">serine O-acetyltransferase</fullName>
        <ecNumber evidence="2">2.3.1.30</ecNumber>
    </recommendedName>
</protein>